<accession>E8U7W6</accession>
<dbReference type="EMBL" id="CP002454">
    <property type="protein sequence ID" value="ADV67155.1"/>
    <property type="molecule type" value="Genomic_DNA"/>
</dbReference>
<dbReference type="STRING" id="709986.Deima_1506"/>
<dbReference type="HOGENOM" id="CLU_157878_0_0_0"/>
<sequence>MPTPLVFVYNADSGVLNGLRDLWVKTVAPERYDCPLCAVTYGPLGMHRRWRDFTCALRRDVTFLHRDELRAQYGLSGVPLPCAFELTPGGPRVWLSAEQLRAARTTDDLMALVRARAEQDR</sequence>
<dbReference type="eggNOG" id="ENOG5032YEY">
    <property type="taxonomic scope" value="Bacteria"/>
</dbReference>
<evidence type="ECO:0000313" key="2">
    <source>
        <dbReference type="Proteomes" id="UP000008635"/>
    </source>
</evidence>
<reference evidence="2" key="2">
    <citation type="submission" date="2011-01" db="EMBL/GenBank/DDBJ databases">
        <title>The complete genome of Deinococcus maricopensis DSM 21211.</title>
        <authorList>
            <consortium name="US DOE Joint Genome Institute (JGI-PGF)"/>
            <person name="Lucas S."/>
            <person name="Copeland A."/>
            <person name="Lapidus A."/>
            <person name="Goodwin L."/>
            <person name="Pitluck S."/>
            <person name="Kyrpides N."/>
            <person name="Mavromatis K."/>
            <person name="Pagani I."/>
            <person name="Ivanova N."/>
            <person name="Ovchinnikova G."/>
            <person name="Zeytun A."/>
            <person name="Detter J.C."/>
            <person name="Han C."/>
            <person name="Land M."/>
            <person name="Hauser L."/>
            <person name="Markowitz V."/>
            <person name="Cheng J.-F."/>
            <person name="Hugenholtz P."/>
            <person name="Woyke T."/>
            <person name="Wu D."/>
            <person name="Pukall R."/>
            <person name="Gehrich-Schroeter G."/>
            <person name="Brambilla E."/>
            <person name="Klenk H.-P."/>
            <person name="Eisen J.A."/>
        </authorList>
    </citation>
    <scope>NUCLEOTIDE SEQUENCE [LARGE SCALE GENOMIC DNA]</scope>
    <source>
        <strain evidence="2">DSM 21211 / LMG 22137 / NRRL B-23946 / LB-34</strain>
    </source>
</reference>
<dbReference type="AlphaFoldDB" id="E8U7W6"/>
<keyword evidence="2" id="KW-1185">Reference proteome</keyword>
<evidence type="ECO:0008006" key="3">
    <source>
        <dbReference type="Google" id="ProtNLM"/>
    </source>
</evidence>
<organism evidence="1 2">
    <name type="scientific">Deinococcus maricopensis (strain DSM 21211 / LMG 22137 / NRRL B-23946 / LB-34)</name>
    <dbReference type="NCBI Taxonomy" id="709986"/>
    <lineage>
        <taxon>Bacteria</taxon>
        <taxon>Thermotogati</taxon>
        <taxon>Deinococcota</taxon>
        <taxon>Deinococci</taxon>
        <taxon>Deinococcales</taxon>
        <taxon>Deinococcaceae</taxon>
        <taxon>Deinococcus</taxon>
    </lineage>
</organism>
<protein>
    <recommendedName>
        <fullName evidence="3">GTPase</fullName>
    </recommendedName>
</protein>
<reference evidence="1 2" key="1">
    <citation type="journal article" date="2011" name="Stand. Genomic Sci.">
        <title>Complete genome sequence of Deinococcus maricopensis type strain (LB-34).</title>
        <authorList>
            <person name="Pukall R."/>
            <person name="Zeytun A."/>
            <person name="Lucas S."/>
            <person name="Lapidus A."/>
            <person name="Hammon N."/>
            <person name="Deshpande S."/>
            <person name="Nolan M."/>
            <person name="Cheng J.F."/>
            <person name="Pitluck S."/>
            <person name="Liolios K."/>
            <person name="Pagani I."/>
            <person name="Mikhailova N."/>
            <person name="Ivanova N."/>
            <person name="Mavromatis K."/>
            <person name="Pati A."/>
            <person name="Tapia R."/>
            <person name="Han C."/>
            <person name="Goodwin L."/>
            <person name="Chen A."/>
            <person name="Palaniappan K."/>
            <person name="Land M."/>
            <person name="Hauser L."/>
            <person name="Chang Y.J."/>
            <person name="Jeffries C.D."/>
            <person name="Brambilla E.M."/>
            <person name="Rohde M."/>
            <person name="Goker M."/>
            <person name="Detter J.C."/>
            <person name="Woyke T."/>
            <person name="Bristow J."/>
            <person name="Eisen J.A."/>
            <person name="Markowitz V."/>
            <person name="Hugenholtz P."/>
            <person name="Kyrpides N.C."/>
            <person name="Klenk H.P."/>
        </authorList>
    </citation>
    <scope>NUCLEOTIDE SEQUENCE [LARGE SCALE GENOMIC DNA]</scope>
    <source>
        <strain evidence="2">DSM 21211 / LMG 22137 / NRRL B-23946 / LB-34</strain>
    </source>
</reference>
<dbReference type="KEGG" id="dmr:Deima_1506"/>
<proteinExistence type="predicted"/>
<name>E8U7W6_DEIML</name>
<evidence type="ECO:0000313" key="1">
    <source>
        <dbReference type="EMBL" id="ADV67155.1"/>
    </source>
</evidence>
<dbReference type="RefSeq" id="WP_013556660.1">
    <property type="nucleotide sequence ID" value="NC_014958.1"/>
</dbReference>
<dbReference type="OrthoDB" id="572467at2"/>
<gene>
    <name evidence="1" type="ordered locus">Deima_1506</name>
</gene>
<dbReference type="Proteomes" id="UP000008635">
    <property type="component" value="Chromosome"/>
</dbReference>